<dbReference type="InterPro" id="IPR013097">
    <property type="entry name" value="Dabb"/>
</dbReference>
<gene>
    <name evidence="2" type="ORF">DFJ67_4309</name>
</gene>
<evidence type="ECO:0000259" key="1">
    <source>
        <dbReference type="PROSITE" id="PS51502"/>
    </source>
</evidence>
<protein>
    <submittedName>
        <fullName evidence="2">Stress responsive alpha/beta barrel protein</fullName>
    </submittedName>
</protein>
<evidence type="ECO:0000313" key="3">
    <source>
        <dbReference type="Proteomes" id="UP000256913"/>
    </source>
</evidence>
<dbReference type="EMBL" id="QUMQ01000001">
    <property type="protein sequence ID" value="REF98293.1"/>
    <property type="molecule type" value="Genomic_DNA"/>
</dbReference>
<evidence type="ECO:0000313" key="2">
    <source>
        <dbReference type="EMBL" id="REF98293.1"/>
    </source>
</evidence>
<feature type="domain" description="Stress-response A/B barrel" evidence="1">
    <location>
        <begin position="87"/>
        <end position="180"/>
    </location>
</feature>
<keyword evidence="3" id="KW-1185">Reference proteome</keyword>
<organism evidence="2 3">
    <name type="scientific">Asanoa ferruginea</name>
    <dbReference type="NCBI Taxonomy" id="53367"/>
    <lineage>
        <taxon>Bacteria</taxon>
        <taxon>Bacillati</taxon>
        <taxon>Actinomycetota</taxon>
        <taxon>Actinomycetes</taxon>
        <taxon>Micromonosporales</taxon>
        <taxon>Micromonosporaceae</taxon>
        <taxon>Asanoa</taxon>
    </lineage>
</organism>
<dbReference type="SMART" id="SM00886">
    <property type="entry name" value="Dabb"/>
    <property type="match status" value="1"/>
</dbReference>
<dbReference type="SUPFAM" id="SSF54909">
    <property type="entry name" value="Dimeric alpha+beta barrel"/>
    <property type="match status" value="1"/>
</dbReference>
<accession>A0A3D9ZQP2</accession>
<dbReference type="InterPro" id="IPR011008">
    <property type="entry name" value="Dimeric_a/b-barrel"/>
</dbReference>
<dbReference type="Pfam" id="PF07876">
    <property type="entry name" value="Dabb"/>
    <property type="match status" value="1"/>
</dbReference>
<dbReference type="AlphaFoldDB" id="A0A3D9ZQP2"/>
<name>A0A3D9ZQP2_9ACTN</name>
<dbReference type="Proteomes" id="UP000256913">
    <property type="component" value="Unassembled WGS sequence"/>
</dbReference>
<comment type="caution">
    <text evidence="2">The sequence shown here is derived from an EMBL/GenBank/DDBJ whole genome shotgun (WGS) entry which is preliminary data.</text>
</comment>
<dbReference type="RefSeq" id="WP_116069594.1">
    <property type="nucleotide sequence ID" value="NZ_BONB01000062.1"/>
</dbReference>
<sequence>MAVRRTTLVALAPGADAAAVARALEQQGGWARPTLPGVVRGGDVVWRVTGDDQDAAIPDRLPVAGFTSATYRDGPTGTRDLAGNAPVHRSLLLRVEADPATTAAFEAELFAMGKHIPVMREWRLSRVVASQGPTAWTHVWEQVFPDLRALEHAYMRHPYHWGHVDRWFDGEAPQRIVRPGFRHTFCLLGDSKTSVGNPASASAVKWST</sequence>
<proteinExistence type="predicted"/>
<reference evidence="2 3" key="1">
    <citation type="submission" date="2018-08" db="EMBL/GenBank/DDBJ databases">
        <title>Sequencing the genomes of 1000 actinobacteria strains.</title>
        <authorList>
            <person name="Klenk H.-P."/>
        </authorList>
    </citation>
    <scope>NUCLEOTIDE SEQUENCE [LARGE SCALE GENOMIC DNA]</scope>
    <source>
        <strain evidence="2 3">DSM 44099</strain>
    </source>
</reference>
<dbReference type="OrthoDB" id="7565202at2"/>
<dbReference type="PROSITE" id="PS51502">
    <property type="entry name" value="S_R_A_B_BARREL"/>
    <property type="match status" value="1"/>
</dbReference>